<feature type="compositionally biased region" description="Basic and acidic residues" evidence="1">
    <location>
        <begin position="178"/>
        <end position="190"/>
    </location>
</feature>
<dbReference type="EMBL" id="CP151260">
    <property type="protein sequence ID" value="WZH41990.1"/>
    <property type="molecule type" value="Genomic_DNA"/>
</dbReference>
<organism evidence="2 3">
    <name type="scientific">Fusarium acuminatum</name>
    <dbReference type="NCBI Taxonomy" id="5515"/>
    <lineage>
        <taxon>Eukaryota</taxon>
        <taxon>Fungi</taxon>
        <taxon>Dikarya</taxon>
        <taxon>Ascomycota</taxon>
        <taxon>Pezizomycotina</taxon>
        <taxon>Sordariomycetes</taxon>
        <taxon>Hypocreomycetidae</taxon>
        <taxon>Hypocreales</taxon>
        <taxon>Nectriaceae</taxon>
        <taxon>Fusarium</taxon>
        <taxon>Fusarium tricinctum species complex</taxon>
    </lineage>
</organism>
<sequence>MVACECVFCQVSFSSPAAEVVVMDPLYGVGGSCASTEQVRNGPRRDSSISLDDIAYKRCVSEPAKSPLAPLKLQCLEEPRETTIGLECSLPVPSTGSSSSSSVITPMEVYLQCDESHGSRMMRLGCTILDQGKQTSEPREISPSPETCSWEIVNYPIPPGQQLPSSPRLQPALNSKATDVRPTKTTDSKVEPEDLLSVCSDSEMSELSLPVALRAESDSTSVYKSAVAKYQAAKRSKYALPAPELVYELTICRSATGKTPDMKARIYKGKRTRIFGKVKEKGEVERG</sequence>
<feature type="region of interest" description="Disordered" evidence="1">
    <location>
        <begin position="159"/>
        <end position="190"/>
    </location>
</feature>
<keyword evidence="3" id="KW-1185">Reference proteome</keyword>
<gene>
    <name evidence="2" type="ORF">QYS62_002958</name>
</gene>
<accession>A0ABZ2WNK8</accession>
<name>A0ABZ2WNK8_9HYPO</name>
<evidence type="ECO:0000313" key="2">
    <source>
        <dbReference type="EMBL" id="WZH41990.1"/>
    </source>
</evidence>
<evidence type="ECO:0000256" key="1">
    <source>
        <dbReference type="SAM" id="MobiDB-lite"/>
    </source>
</evidence>
<evidence type="ECO:0000313" key="3">
    <source>
        <dbReference type="Proteomes" id="UP001489902"/>
    </source>
</evidence>
<protein>
    <submittedName>
        <fullName evidence="2">Uncharacterized protein</fullName>
    </submittedName>
</protein>
<feature type="compositionally biased region" description="Polar residues" evidence="1">
    <location>
        <begin position="162"/>
        <end position="177"/>
    </location>
</feature>
<reference evidence="2 3" key="1">
    <citation type="submission" date="2024-04" db="EMBL/GenBank/DDBJ databases">
        <title>Complete genome sequence of Fusarium acuminatum.</title>
        <authorList>
            <person name="Lan B."/>
        </authorList>
    </citation>
    <scope>NUCLEOTIDE SEQUENCE [LARGE SCALE GENOMIC DNA]</scope>
    <source>
        <strain evidence="2">1A</strain>
    </source>
</reference>
<proteinExistence type="predicted"/>
<dbReference type="Proteomes" id="UP001489902">
    <property type="component" value="Chromosome 1"/>
</dbReference>